<evidence type="ECO:0000256" key="1">
    <source>
        <dbReference type="SAM" id="Phobius"/>
    </source>
</evidence>
<feature type="transmembrane region" description="Helical" evidence="1">
    <location>
        <begin position="121"/>
        <end position="141"/>
    </location>
</feature>
<dbReference type="AlphaFoldDB" id="A0A239C2D2"/>
<feature type="transmembrane region" description="Helical" evidence="1">
    <location>
        <begin position="88"/>
        <end position="109"/>
    </location>
</feature>
<sequence length="182" mass="20849">MDHTINIKLILSIGVFVILSFFFHELAHYTMGTLLGYDMTMTLNTVTLTEGAYAHDWERQLVSAAGPIFTIITAGIFFYVLRKKDNKYVYILLFIAFIQRFLAAAISLLNPNDEARISESLGIGKMTLPILVSLLLFGLVYKMASTYKYHWKFNLINYFIISFFIAALVFTDQTIIKPMVYN</sequence>
<keyword evidence="1" id="KW-0812">Transmembrane</keyword>
<dbReference type="Proteomes" id="UP000198379">
    <property type="component" value="Unassembled WGS sequence"/>
</dbReference>
<keyword evidence="3" id="KW-1185">Reference proteome</keyword>
<feature type="transmembrane region" description="Helical" evidence="1">
    <location>
        <begin position="153"/>
        <end position="171"/>
    </location>
</feature>
<evidence type="ECO:0008006" key="4">
    <source>
        <dbReference type="Google" id="ProtNLM"/>
    </source>
</evidence>
<keyword evidence="1" id="KW-1133">Transmembrane helix</keyword>
<gene>
    <name evidence="2" type="ORF">SAMN06265376_10762</name>
</gene>
<proteinExistence type="predicted"/>
<evidence type="ECO:0000313" key="2">
    <source>
        <dbReference type="EMBL" id="SNS13791.1"/>
    </source>
</evidence>
<organism evidence="2 3">
    <name type="scientific">Dokdonia pacifica</name>
    <dbReference type="NCBI Taxonomy" id="1627892"/>
    <lineage>
        <taxon>Bacteria</taxon>
        <taxon>Pseudomonadati</taxon>
        <taxon>Bacteroidota</taxon>
        <taxon>Flavobacteriia</taxon>
        <taxon>Flavobacteriales</taxon>
        <taxon>Flavobacteriaceae</taxon>
        <taxon>Dokdonia</taxon>
    </lineage>
</organism>
<name>A0A239C2D2_9FLAO</name>
<keyword evidence="1" id="KW-0472">Membrane</keyword>
<evidence type="ECO:0000313" key="3">
    <source>
        <dbReference type="Proteomes" id="UP000198379"/>
    </source>
</evidence>
<reference evidence="2 3" key="1">
    <citation type="submission" date="2017-06" db="EMBL/GenBank/DDBJ databases">
        <authorList>
            <person name="Kim H.J."/>
            <person name="Triplett B.A."/>
        </authorList>
    </citation>
    <scope>NUCLEOTIDE SEQUENCE [LARGE SCALE GENOMIC DNA]</scope>
    <source>
        <strain evidence="2 3">DSM 25597</strain>
    </source>
</reference>
<dbReference type="RefSeq" id="WP_089373065.1">
    <property type="nucleotide sequence ID" value="NZ_BMEP01000004.1"/>
</dbReference>
<feature type="transmembrane region" description="Helical" evidence="1">
    <location>
        <begin position="9"/>
        <end position="31"/>
    </location>
</feature>
<dbReference type="OrthoDB" id="1160343at2"/>
<accession>A0A239C2D2</accession>
<protein>
    <recommendedName>
        <fullName evidence="4">Peptidase family M50</fullName>
    </recommendedName>
</protein>
<dbReference type="EMBL" id="FZNY01000007">
    <property type="protein sequence ID" value="SNS13791.1"/>
    <property type="molecule type" value="Genomic_DNA"/>
</dbReference>
<feature type="transmembrane region" description="Helical" evidence="1">
    <location>
        <begin position="61"/>
        <end position="81"/>
    </location>
</feature>